<dbReference type="PANTHER" id="PTHR33693">
    <property type="entry name" value="TYPE-5 URACIL-DNA GLYCOSYLASE"/>
    <property type="match status" value="1"/>
</dbReference>
<keyword evidence="10" id="KW-1185">Reference proteome</keyword>
<sequence length="212" mass="23996">MQIPESLAQKGIDNISGFPVEGFVYGSGPEYPAIMLVGEAPGETEIHNGIPFSGRSGKELMKFLEMVGLTREDVYITSAVRSRPYRWGEKKERDGTIVKRKYNRAPTAKEILAHAPLLDYEIENVKAPVIVALGNIGLRRLVGPGQKITECHGKLIKGPVLRLDKDKYKWTEKHYMIFPTFHPAAFFYNRKVLELIHDDLLVLKEFLGRDTE</sequence>
<dbReference type="OrthoDB" id="5290748at2"/>
<evidence type="ECO:0000256" key="5">
    <source>
        <dbReference type="ARBA" id="ARBA00023004"/>
    </source>
</evidence>
<feature type="domain" description="Uracil-DNA glycosylase-like" evidence="8">
    <location>
        <begin position="25"/>
        <end position="201"/>
    </location>
</feature>
<dbReference type="Pfam" id="PF03167">
    <property type="entry name" value="UDG"/>
    <property type="match status" value="1"/>
</dbReference>
<dbReference type="GO" id="GO:0006281">
    <property type="term" value="P:DNA repair"/>
    <property type="evidence" value="ECO:0007669"/>
    <property type="project" value="UniProtKB-KW"/>
</dbReference>
<gene>
    <name evidence="9" type="ORF">CR203_24490</name>
</gene>
<evidence type="ECO:0000256" key="4">
    <source>
        <dbReference type="ARBA" id="ARBA00022801"/>
    </source>
</evidence>
<dbReference type="GO" id="GO:0051539">
    <property type="term" value="F:4 iron, 4 sulfur cluster binding"/>
    <property type="evidence" value="ECO:0007669"/>
    <property type="project" value="UniProtKB-KW"/>
</dbReference>
<accession>A0A3A9K0M4</accession>
<dbReference type="SMART" id="SM00986">
    <property type="entry name" value="UDG"/>
    <property type="match status" value="1"/>
</dbReference>
<dbReference type="Proteomes" id="UP000281498">
    <property type="component" value="Unassembled WGS sequence"/>
</dbReference>
<keyword evidence="5" id="KW-0408">Iron</keyword>
<evidence type="ECO:0000256" key="2">
    <source>
        <dbReference type="ARBA" id="ARBA00022723"/>
    </source>
</evidence>
<dbReference type="SMART" id="SM00987">
    <property type="entry name" value="UreE_C"/>
    <property type="match status" value="1"/>
</dbReference>
<keyword evidence="7" id="KW-0234">DNA repair</keyword>
<keyword evidence="1" id="KW-0004">4Fe-4S</keyword>
<keyword evidence="4" id="KW-0378">Hydrolase</keyword>
<dbReference type="Gene3D" id="3.40.470.10">
    <property type="entry name" value="Uracil-DNA glycosylase-like domain"/>
    <property type="match status" value="1"/>
</dbReference>
<reference evidence="9 10" key="1">
    <citation type="submission" date="2017-10" db="EMBL/GenBank/DDBJ databases">
        <title>Bacillus sp. nov., a halophilic bacterium isolated from a Keqin Lake.</title>
        <authorList>
            <person name="Wang H."/>
        </authorList>
    </citation>
    <scope>NUCLEOTIDE SEQUENCE [LARGE SCALE GENOMIC DNA]</scope>
    <source>
        <strain evidence="9 10">KCTC 13187</strain>
    </source>
</reference>
<proteinExistence type="predicted"/>
<organism evidence="9 10">
    <name type="scientific">Salipaludibacillus neizhouensis</name>
    <dbReference type="NCBI Taxonomy" id="885475"/>
    <lineage>
        <taxon>Bacteria</taxon>
        <taxon>Bacillati</taxon>
        <taxon>Bacillota</taxon>
        <taxon>Bacilli</taxon>
        <taxon>Bacillales</taxon>
        <taxon>Bacillaceae</taxon>
    </lineage>
</organism>
<evidence type="ECO:0000313" key="10">
    <source>
        <dbReference type="Proteomes" id="UP000281498"/>
    </source>
</evidence>
<comment type="caution">
    <text evidence="9">The sequence shown here is derived from an EMBL/GenBank/DDBJ whole genome shotgun (WGS) entry which is preliminary data.</text>
</comment>
<keyword evidence="2" id="KW-0479">Metal-binding</keyword>
<keyword evidence="6" id="KW-0411">Iron-sulfur</keyword>
<keyword evidence="3" id="KW-0227">DNA damage</keyword>
<protein>
    <submittedName>
        <fullName evidence="9">Uracil-DNA glycosylase</fullName>
    </submittedName>
</protein>
<evidence type="ECO:0000313" key="9">
    <source>
        <dbReference type="EMBL" id="RKL64768.1"/>
    </source>
</evidence>
<dbReference type="GO" id="GO:0097506">
    <property type="term" value="F:deaminated base DNA N-glycosylase activity"/>
    <property type="evidence" value="ECO:0007669"/>
    <property type="project" value="UniProtKB-ARBA"/>
</dbReference>
<dbReference type="PANTHER" id="PTHR33693:SF1">
    <property type="entry name" value="TYPE-4 URACIL-DNA GLYCOSYLASE"/>
    <property type="match status" value="1"/>
</dbReference>
<dbReference type="EMBL" id="PDOE01000040">
    <property type="protein sequence ID" value="RKL64768.1"/>
    <property type="molecule type" value="Genomic_DNA"/>
</dbReference>
<evidence type="ECO:0000259" key="8">
    <source>
        <dbReference type="SMART" id="SM00986"/>
    </source>
</evidence>
<evidence type="ECO:0000256" key="1">
    <source>
        <dbReference type="ARBA" id="ARBA00022485"/>
    </source>
</evidence>
<evidence type="ECO:0000256" key="7">
    <source>
        <dbReference type="ARBA" id="ARBA00023204"/>
    </source>
</evidence>
<dbReference type="InterPro" id="IPR036895">
    <property type="entry name" value="Uracil-DNA_glycosylase-like_sf"/>
</dbReference>
<evidence type="ECO:0000256" key="3">
    <source>
        <dbReference type="ARBA" id="ARBA00022763"/>
    </source>
</evidence>
<name>A0A3A9K0M4_9BACI</name>
<dbReference type="RefSeq" id="WP_110938887.1">
    <property type="nucleotide sequence ID" value="NZ_KZ614148.1"/>
</dbReference>
<dbReference type="GO" id="GO:0046872">
    <property type="term" value="F:metal ion binding"/>
    <property type="evidence" value="ECO:0007669"/>
    <property type="project" value="UniProtKB-KW"/>
</dbReference>
<dbReference type="AlphaFoldDB" id="A0A3A9K0M4"/>
<dbReference type="CDD" id="cd10030">
    <property type="entry name" value="UDG-F4_TTUDGA_SPO1dp_like"/>
    <property type="match status" value="1"/>
</dbReference>
<evidence type="ECO:0000256" key="6">
    <source>
        <dbReference type="ARBA" id="ARBA00023014"/>
    </source>
</evidence>
<dbReference type="SUPFAM" id="SSF52141">
    <property type="entry name" value="Uracil-DNA glycosylase-like"/>
    <property type="match status" value="1"/>
</dbReference>
<dbReference type="InterPro" id="IPR005122">
    <property type="entry name" value="Uracil-DNA_glycosylase-like"/>
</dbReference>
<dbReference type="InterPro" id="IPR051536">
    <property type="entry name" value="UDG_Type-4/5"/>
</dbReference>